<accession>A0A3N2GNR9</accession>
<evidence type="ECO:0000259" key="2">
    <source>
        <dbReference type="Pfam" id="PF20611"/>
    </source>
</evidence>
<name>A0A3N2GNR9_9PSEU</name>
<proteinExistence type="predicted"/>
<protein>
    <recommendedName>
        <fullName evidence="2">DUF6801 domain-containing protein</fullName>
    </recommendedName>
</protein>
<feature type="signal peptide" evidence="1">
    <location>
        <begin position="1"/>
        <end position="33"/>
    </location>
</feature>
<dbReference type="AlphaFoldDB" id="A0A3N2GNR9"/>
<gene>
    <name evidence="3" type="ORF">EDD35_0294</name>
</gene>
<keyword evidence="4" id="KW-1185">Reference proteome</keyword>
<evidence type="ECO:0000256" key="1">
    <source>
        <dbReference type="SAM" id="SignalP"/>
    </source>
</evidence>
<reference evidence="3 4" key="1">
    <citation type="submission" date="2018-11" db="EMBL/GenBank/DDBJ databases">
        <title>Sequencing the genomes of 1000 actinobacteria strains.</title>
        <authorList>
            <person name="Klenk H.-P."/>
        </authorList>
    </citation>
    <scope>NUCLEOTIDE SEQUENCE [LARGE SCALE GENOMIC DNA]</scope>
    <source>
        <strain evidence="3 4">DSM 44348</strain>
    </source>
</reference>
<dbReference type="Proteomes" id="UP000274843">
    <property type="component" value="Unassembled WGS sequence"/>
</dbReference>
<dbReference type="InterPro" id="IPR046542">
    <property type="entry name" value="DUF6801"/>
</dbReference>
<evidence type="ECO:0000313" key="3">
    <source>
        <dbReference type="EMBL" id="ROS38030.1"/>
    </source>
</evidence>
<dbReference type="RefSeq" id="WP_123682557.1">
    <property type="nucleotide sequence ID" value="NZ_RKHY01000001.1"/>
</dbReference>
<feature type="domain" description="DUF6801" evidence="2">
    <location>
        <begin position="41"/>
        <end position="195"/>
    </location>
</feature>
<evidence type="ECO:0000313" key="4">
    <source>
        <dbReference type="Proteomes" id="UP000274843"/>
    </source>
</evidence>
<organism evidence="3 4">
    <name type="scientific">Amycolatopsis thermoflava</name>
    <dbReference type="NCBI Taxonomy" id="84480"/>
    <lineage>
        <taxon>Bacteria</taxon>
        <taxon>Bacillati</taxon>
        <taxon>Actinomycetota</taxon>
        <taxon>Actinomycetes</taxon>
        <taxon>Pseudonocardiales</taxon>
        <taxon>Pseudonocardiaceae</taxon>
        <taxon>Amycolatopsis</taxon>
        <taxon>Amycolatopsis methanolica group</taxon>
    </lineage>
</organism>
<dbReference type="GeneID" id="301841783"/>
<sequence length="212" mass="20965">MNRKRIVGGIVSGSVLAVSAAAGLLAGAGTSAADPATLTLTYTCPFPLIGNQPISVVINADIPATATLGQPTPEFGIEAVATVSSTATAGLNLVGAKTVEGTAQAAATVTAPEATLPVTVPTTIPPTAIPASGAFDVTATGTTPSLTFTQPGEATVSVGDLLLTLHPKKADGSDTGLGTFDSQCTQDPGQDNVLATVQITEAAQAATEQRIR</sequence>
<dbReference type="EMBL" id="RKHY01000001">
    <property type="protein sequence ID" value="ROS38030.1"/>
    <property type="molecule type" value="Genomic_DNA"/>
</dbReference>
<keyword evidence="1" id="KW-0732">Signal</keyword>
<dbReference type="Pfam" id="PF20611">
    <property type="entry name" value="DUF6801"/>
    <property type="match status" value="1"/>
</dbReference>
<comment type="caution">
    <text evidence="3">The sequence shown here is derived from an EMBL/GenBank/DDBJ whole genome shotgun (WGS) entry which is preliminary data.</text>
</comment>
<feature type="chain" id="PRO_5018073350" description="DUF6801 domain-containing protein" evidence="1">
    <location>
        <begin position="34"/>
        <end position="212"/>
    </location>
</feature>